<feature type="compositionally biased region" description="Low complexity" evidence="13">
    <location>
        <begin position="55"/>
        <end position="83"/>
    </location>
</feature>
<evidence type="ECO:0000256" key="4">
    <source>
        <dbReference type="ARBA" id="ARBA00005641"/>
    </source>
</evidence>
<feature type="signal peptide" evidence="14">
    <location>
        <begin position="1"/>
        <end position="19"/>
    </location>
</feature>
<keyword evidence="17" id="KW-1185">Reference proteome</keyword>
<gene>
    <name evidence="16" type="ORF">BJX66DRAFT_326474</name>
</gene>
<evidence type="ECO:0000256" key="2">
    <source>
        <dbReference type="ARBA" id="ARBA00002993"/>
    </source>
</evidence>
<name>A0ABR4G1K9_9EURO</name>
<comment type="similarity">
    <text evidence="4">Belongs to the glycosyl hydrolase 5 (cellulase A) family.</text>
</comment>
<reference evidence="16 17" key="1">
    <citation type="submission" date="2024-07" db="EMBL/GenBank/DDBJ databases">
        <title>Section-level genome sequencing and comparative genomics of Aspergillus sections Usti and Cavernicolus.</title>
        <authorList>
            <consortium name="Lawrence Berkeley National Laboratory"/>
            <person name="Nybo J.L."/>
            <person name="Vesth T.C."/>
            <person name="Theobald S."/>
            <person name="Frisvad J.C."/>
            <person name="Larsen T.O."/>
            <person name="Kjaerboelling I."/>
            <person name="Rothschild-Mancinelli K."/>
            <person name="Lyhne E.K."/>
            <person name="Kogle M.E."/>
            <person name="Barry K."/>
            <person name="Clum A."/>
            <person name="Na H."/>
            <person name="Ledsgaard L."/>
            <person name="Lin J."/>
            <person name="Lipzen A."/>
            <person name="Kuo A."/>
            <person name="Riley R."/>
            <person name="Mondo S."/>
            <person name="Labutti K."/>
            <person name="Haridas S."/>
            <person name="Pangalinan J."/>
            <person name="Salamov A.A."/>
            <person name="Simmons B.A."/>
            <person name="Magnuson J.K."/>
            <person name="Chen J."/>
            <person name="Drula E."/>
            <person name="Henrissat B."/>
            <person name="Wiebenga A."/>
            <person name="Lubbers R.J."/>
            <person name="Gomes A.C."/>
            <person name="Makela M.R."/>
            <person name="Stajich J."/>
            <person name="Grigoriev I.V."/>
            <person name="Mortensen U.H."/>
            <person name="De Vries R.P."/>
            <person name="Baker S.E."/>
            <person name="Andersen M.R."/>
        </authorList>
    </citation>
    <scope>NUCLEOTIDE SEQUENCE [LARGE SCALE GENOMIC DNA]</scope>
    <source>
        <strain evidence="16 17">CBS 209.92</strain>
    </source>
</reference>
<protein>
    <recommendedName>
        <fullName evidence="5">mannan endo-1,4-beta-mannosidase</fullName>
        <ecNumber evidence="5">3.2.1.78</ecNumber>
    </recommendedName>
    <alternativeName>
        <fullName evidence="12">Endo-beta-1,4-mannanase F</fullName>
    </alternativeName>
</protein>
<proteinExistence type="inferred from homology"/>
<comment type="subcellular location">
    <subcellularLocation>
        <location evidence="3">Secreted</location>
    </subcellularLocation>
</comment>
<evidence type="ECO:0000256" key="13">
    <source>
        <dbReference type="SAM" id="MobiDB-lite"/>
    </source>
</evidence>
<evidence type="ECO:0000256" key="1">
    <source>
        <dbReference type="ARBA" id="ARBA00001678"/>
    </source>
</evidence>
<evidence type="ECO:0000313" key="16">
    <source>
        <dbReference type="EMBL" id="KAL2789414.1"/>
    </source>
</evidence>
<evidence type="ECO:0000256" key="9">
    <source>
        <dbReference type="ARBA" id="ARBA00023180"/>
    </source>
</evidence>
<dbReference type="PANTHER" id="PTHR31451">
    <property type="match status" value="1"/>
</dbReference>
<feature type="region of interest" description="Disordered" evidence="13">
    <location>
        <begin position="55"/>
        <end position="86"/>
    </location>
</feature>
<organism evidence="16 17">
    <name type="scientific">Aspergillus keveii</name>
    <dbReference type="NCBI Taxonomy" id="714993"/>
    <lineage>
        <taxon>Eukaryota</taxon>
        <taxon>Fungi</taxon>
        <taxon>Dikarya</taxon>
        <taxon>Ascomycota</taxon>
        <taxon>Pezizomycotina</taxon>
        <taxon>Eurotiomycetes</taxon>
        <taxon>Eurotiomycetidae</taxon>
        <taxon>Eurotiales</taxon>
        <taxon>Aspergillaceae</taxon>
        <taxon>Aspergillus</taxon>
        <taxon>Aspergillus subgen. Nidulantes</taxon>
    </lineage>
</organism>
<evidence type="ECO:0000256" key="3">
    <source>
        <dbReference type="ARBA" id="ARBA00004613"/>
    </source>
</evidence>
<keyword evidence="8" id="KW-0378">Hydrolase</keyword>
<dbReference type="SUPFAM" id="SSF51445">
    <property type="entry name" value="(Trans)glycosidases"/>
    <property type="match status" value="1"/>
</dbReference>
<dbReference type="EC" id="3.2.1.78" evidence="5"/>
<evidence type="ECO:0000256" key="11">
    <source>
        <dbReference type="ARBA" id="ARBA00023295"/>
    </source>
</evidence>
<dbReference type="InterPro" id="IPR017853">
    <property type="entry name" value="GH"/>
</dbReference>
<dbReference type="PANTHER" id="PTHR31451:SF57">
    <property type="entry name" value="BETA-1,4-ENDOGLUCANASE (EUROFUNG)-RELATED"/>
    <property type="match status" value="1"/>
</dbReference>
<dbReference type="PROSITE" id="PS51164">
    <property type="entry name" value="CBM1_2"/>
    <property type="match status" value="1"/>
</dbReference>
<keyword evidence="9" id="KW-0325">Glycoprotein</keyword>
<dbReference type="Proteomes" id="UP001610563">
    <property type="component" value="Unassembled WGS sequence"/>
</dbReference>
<dbReference type="InterPro" id="IPR045053">
    <property type="entry name" value="MAN-like"/>
</dbReference>
<dbReference type="Gene3D" id="3.20.20.80">
    <property type="entry name" value="Glycosidases"/>
    <property type="match status" value="1"/>
</dbReference>
<dbReference type="Pfam" id="PF26410">
    <property type="entry name" value="GH5_mannosidase"/>
    <property type="match status" value="1"/>
</dbReference>
<evidence type="ECO:0000256" key="5">
    <source>
        <dbReference type="ARBA" id="ARBA00012706"/>
    </source>
</evidence>
<evidence type="ECO:0000256" key="14">
    <source>
        <dbReference type="SAM" id="SignalP"/>
    </source>
</evidence>
<sequence>MRAPLIFALLGATSVSAQAGPWAQCGGSSYTGPTSCVSGCSCVYLNEWFSHCKPGSETSSSTSTASASTTSASTTRSSGTSTPTGGGTFATTDGLHFSIDGDTIDYIVGTNAYWLPFLTDNADVDSVFDHLQQTGLKVLRTWGFNDVTSVPSSGTVYFQLHDAGSRSTTINTGADGLQRLDYVVDAAERYGIKLIIPFVNNWNDYGGMNAYVNAYGGDKVGWYTNAQIQSVYRAYIAAIVARYKDSPAIFAWELGNEPRCQGCSTDVIYNWAKDTSAYIKSLDPNHMITTGEEGMGLAAGSDGSYPYTTYEGSDFSRNIAIPDIDFGTFHLYTMDWGVTDNSWGNGWIESHAAACAAAGIPCVFEEYGMKDNHCTAELEWQDTSLATTGMAADLFWQYGQQLSTGNSPNDRYTIYYGTDDWNCAVVDHISQI</sequence>
<comment type="caution">
    <text evidence="16">The sequence shown here is derived from an EMBL/GenBank/DDBJ whole genome shotgun (WGS) entry which is preliminary data.</text>
</comment>
<evidence type="ECO:0000313" key="17">
    <source>
        <dbReference type="Proteomes" id="UP001610563"/>
    </source>
</evidence>
<dbReference type="SMART" id="SM00236">
    <property type="entry name" value="fCBD"/>
    <property type="match status" value="1"/>
</dbReference>
<keyword evidence="10" id="KW-0119">Carbohydrate metabolism</keyword>
<keyword evidence="11" id="KW-0326">Glycosidase</keyword>
<dbReference type="InterPro" id="IPR000254">
    <property type="entry name" value="CBD"/>
</dbReference>
<dbReference type="InterPro" id="IPR001547">
    <property type="entry name" value="Glyco_hydro_5"/>
</dbReference>
<evidence type="ECO:0000256" key="12">
    <source>
        <dbReference type="ARBA" id="ARBA00033295"/>
    </source>
</evidence>
<evidence type="ECO:0000256" key="10">
    <source>
        <dbReference type="ARBA" id="ARBA00023277"/>
    </source>
</evidence>
<comment type="catalytic activity">
    <reaction evidence="1">
        <text>Random hydrolysis of (1-&gt;4)-beta-D-mannosidic linkages in mannans, galactomannans and glucomannans.</text>
        <dbReference type="EC" id="3.2.1.78"/>
    </reaction>
</comment>
<keyword evidence="7 14" id="KW-0732">Signal</keyword>
<evidence type="ECO:0000256" key="7">
    <source>
        <dbReference type="ARBA" id="ARBA00022729"/>
    </source>
</evidence>
<dbReference type="EMBL" id="JBFTWV010000065">
    <property type="protein sequence ID" value="KAL2789414.1"/>
    <property type="molecule type" value="Genomic_DNA"/>
</dbReference>
<evidence type="ECO:0000259" key="15">
    <source>
        <dbReference type="PROSITE" id="PS51164"/>
    </source>
</evidence>
<feature type="domain" description="CBM1" evidence="15">
    <location>
        <begin position="17"/>
        <end position="53"/>
    </location>
</feature>
<dbReference type="Pfam" id="PF00734">
    <property type="entry name" value="CBM_1"/>
    <property type="match status" value="1"/>
</dbReference>
<feature type="chain" id="PRO_5047049934" description="mannan endo-1,4-beta-mannosidase" evidence="14">
    <location>
        <begin position="20"/>
        <end position="432"/>
    </location>
</feature>
<evidence type="ECO:0000256" key="6">
    <source>
        <dbReference type="ARBA" id="ARBA00022525"/>
    </source>
</evidence>
<dbReference type="SUPFAM" id="SSF57180">
    <property type="entry name" value="Cellulose-binding domain"/>
    <property type="match status" value="1"/>
</dbReference>
<evidence type="ECO:0000256" key="8">
    <source>
        <dbReference type="ARBA" id="ARBA00022801"/>
    </source>
</evidence>
<dbReference type="InterPro" id="IPR035971">
    <property type="entry name" value="CBD_sf"/>
</dbReference>
<keyword evidence="6" id="KW-0964">Secreted</keyword>
<accession>A0ABR4G1K9</accession>
<comment type="function">
    <text evidence="2">Endo-1,4-mannanase, a crucial enzyme for depolymerization of seed galactomannans and wood galactoglucomannans.</text>
</comment>